<dbReference type="PANTHER" id="PTHR14187:SF5">
    <property type="entry name" value="HEAT SHOCK 70 KDA PROTEIN 12A"/>
    <property type="match status" value="1"/>
</dbReference>
<evidence type="ECO:0000313" key="2">
    <source>
        <dbReference type="Proteomes" id="UP000234323"/>
    </source>
</evidence>
<accession>A0A2I1HXJ6</accession>
<dbReference type="EMBL" id="LLXI01010981">
    <property type="protein sequence ID" value="PKY63577.1"/>
    <property type="molecule type" value="Genomic_DNA"/>
</dbReference>
<gene>
    <name evidence="1" type="ORF">RhiirA4_493062</name>
</gene>
<feature type="non-terminal residue" evidence="1">
    <location>
        <position position="116"/>
    </location>
</feature>
<comment type="caution">
    <text evidence="1">The sequence shown here is derived from an EMBL/GenBank/DDBJ whole genome shotgun (WGS) entry which is preliminary data.</text>
</comment>
<dbReference type="AlphaFoldDB" id="A0A2I1HXJ6"/>
<feature type="non-terminal residue" evidence="1">
    <location>
        <position position="1"/>
    </location>
</feature>
<dbReference type="Proteomes" id="UP000234323">
    <property type="component" value="Unassembled WGS sequence"/>
</dbReference>
<sequence length="116" mass="13395">EAAAIYCMENELPNYNLLSIGRTFIIIDCGGSTIDITTHKIVGNNPLQLSEVTELIRDFCGSTFIDDEFIKLLNEKFETRAIDLLKKNHYIKFRYIVFEFCQRVKKSFAGDDNTKF</sequence>
<evidence type="ECO:0000313" key="1">
    <source>
        <dbReference type="EMBL" id="PKY63577.1"/>
    </source>
</evidence>
<protein>
    <recommendedName>
        <fullName evidence="3">Actin-like ATPase domain-containing protein</fullName>
    </recommendedName>
</protein>
<evidence type="ECO:0008006" key="3">
    <source>
        <dbReference type="Google" id="ProtNLM"/>
    </source>
</evidence>
<name>A0A2I1HXJ6_9GLOM</name>
<reference evidence="1 2" key="1">
    <citation type="submission" date="2015-10" db="EMBL/GenBank/DDBJ databases">
        <title>Genome analyses suggest a sexual origin of heterokaryosis in a supposedly ancient asexual fungus.</title>
        <authorList>
            <person name="Ropars J."/>
            <person name="Sedzielewska K."/>
            <person name="Noel J."/>
            <person name="Charron P."/>
            <person name="Farinelli L."/>
            <person name="Marton T."/>
            <person name="Kruger M."/>
            <person name="Pelin A."/>
            <person name="Brachmann A."/>
            <person name="Corradi N."/>
        </authorList>
    </citation>
    <scope>NUCLEOTIDE SEQUENCE [LARGE SCALE GENOMIC DNA]</scope>
    <source>
        <strain evidence="1 2">A4</strain>
    </source>
</reference>
<dbReference type="CDD" id="cd10170">
    <property type="entry name" value="ASKHA_NBD_HSP70"/>
    <property type="match status" value="1"/>
</dbReference>
<dbReference type="PANTHER" id="PTHR14187">
    <property type="entry name" value="ALPHA KINASE/ELONGATION FACTOR 2 KINASE"/>
    <property type="match status" value="1"/>
</dbReference>
<dbReference type="InterPro" id="IPR043129">
    <property type="entry name" value="ATPase_NBD"/>
</dbReference>
<organism evidence="1 2">
    <name type="scientific">Rhizophagus irregularis</name>
    <dbReference type="NCBI Taxonomy" id="588596"/>
    <lineage>
        <taxon>Eukaryota</taxon>
        <taxon>Fungi</taxon>
        <taxon>Fungi incertae sedis</taxon>
        <taxon>Mucoromycota</taxon>
        <taxon>Glomeromycotina</taxon>
        <taxon>Glomeromycetes</taxon>
        <taxon>Glomerales</taxon>
        <taxon>Glomeraceae</taxon>
        <taxon>Rhizophagus</taxon>
    </lineage>
</organism>
<proteinExistence type="predicted"/>
<keyword evidence="2" id="KW-1185">Reference proteome</keyword>
<dbReference type="SUPFAM" id="SSF53067">
    <property type="entry name" value="Actin-like ATPase domain"/>
    <property type="match status" value="1"/>
</dbReference>